<dbReference type="Gene3D" id="3.90.1750.20">
    <property type="entry name" value="Putative Large Serine Recombinase, Chain B, Domain 2"/>
    <property type="match status" value="1"/>
</dbReference>
<evidence type="ECO:0000313" key="2">
    <source>
        <dbReference type="EMBL" id="MSS46305.1"/>
    </source>
</evidence>
<dbReference type="Proteomes" id="UP000466104">
    <property type="component" value="Unassembled WGS sequence"/>
</dbReference>
<sequence>MRPKNQRCFEAEGYLTARGTTTWRVATIRSILSNEKYTGNAALQGACTVDFLTKSIKLHQRKVAQYYVTGCYEPFNDPEVWDQVQYELATG</sequence>
<dbReference type="GO" id="GO:0000150">
    <property type="term" value="F:DNA strand exchange activity"/>
    <property type="evidence" value="ECO:0007669"/>
    <property type="project" value="InterPro"/>
</dbReference>
<evidence type="ECO:0000259" key="1">
    <source>
        <dbReference type="Pfam" id="PF07508"/>
    </source>
</evidence>
<evidence type="ECO:0000313" key="3">
    <source>
        <dbReference type="Proteomes" id="UP000466104"/>
    </source>
</evidence>
<accession>A0A7K0J8N0</accession>
<organism evidence="2 3">
    <name type="scientific">Cutibacterium porci</name>
    <dbReference type="NCBI Taxonomy" id="2605781"/>
    <lineage>
        <taxon>Bacteria</taxon>
        <taxon>Bacillati</taxon>
        <taxon>Actinomycetota</taxon>
        <taxon>Actinomycetes</taxon>
        <taxon>Propionibacteriales</taxon>
        <taxon>Propionibacteriaceae</taxon>
        <taxon>Cutibacterium</taxon>
    </lineage>
</organism>
<keyword evidence="3" id="KW-1185">Reference proteome</keyword>
<dbReference type="EMBL" id="VUMG01000003">
    <property type="protein sequence ID" value="MSS46305.1"/>
    <property type="molecule type" value="Genomic_DNA"/>
</dbReference>
<dbReference type="AlphaFoldDB" id="A0A7K0J8N0"/>
<dbReference type="InterPro" id="IPR038109">
    <property type="entry name" value="DNA_bind_recomb_sf"/>
</dbReference>
<dbReference type="GO" id="GO:0003677">
    <property type="term" value="F:DNA binding"/>
    <property type="evidence" value="ECO:0007669"/>
    <property type="project" value="InterPro"/>
</dbReference>
<dbReference type="InterPro" id="IPR011109">
    <property type="entry name" value="DNA_bind_recombinase_dom"/>
</dbReference>
<comment type="caution">
    <text evidence="2">The sequence shown here is derived from an EMBL/GenBank/DDBJ whole genome shotgun (WGS) entry which is preliminary data.</text>
</comment>
<proteinExistence type="predicted"/>
<gene>
    <name evidence="2" type="ORF">FYJ43_09795</name>
</gene>
<protein>
    <recommendedName>
        <fullName evidence="1">Recombinase domain-containing protein</fullName>
    </recommendedName>
</protein>
<feature type="domain" description="Recombinase" evidence="1">
    <location>
        <begin position="9"/>
        <end position="89"/>
    </location>
</feature>
<reference evidence="2 3" key="1">
    <citation type="submission" date="2019-08" db="EMBL/GenBank/DDBJ databases">
        <title>In-depth cultivation of the pig gut microbiome towards novel bacterial diversity and tailored functional studies.</title>
        <authorList>
            <person name="Wylensek D."/>
            <person name="Hitch T.C.A."/>
            <person name="Clavel T."/>
        </authorList>
    </citation>
    <scope>NUCLEOTIDE SEQUENCE [LARGE SCALE GENOMIC DNA]</scope>
    <source>
        <strain evidence="2 3">WCA-380-WT-3A</strain>
    </source>
</reference>
<dbReference type="Pfam" id="PF07508">
    <property type="entry name" value="Recombinase"/>
    <property type="match status" value="1"/>
</dbReference>
<name>A0A7K0J8N0_9ACTN</name>